<keyword evidence="2" id="KW-1185">Reference proteome</keyword>
<protein>
    <submittedName>
        <fullName evidence="1">Uncharacterized protein</fullName>
    </submittedName>
</protein>
<proteinExistence type="predicted"/>
<gene>
    <name evidence="1" type="ORF">BDV28DRAFT_78225</name>
</gene>
<name>A0A5N6ZAF8_9EURO</name>
<evidence type="ECO:0000313" key="1">
    <source>
        <dbReference type="EMBL" id="KAE8354595.1"/>
    </source>
</evidence>
<organism evidence="1 2">
    <name type="scientific">Aspergillus coremiiformis</name>
    <dbReference type="NCBI Taxonomy" id="138285"/>
    <lineage>
        <taxon>Eukaryota</taxon>
        <taxon>Fungi</taxon>
        <taxon>Dikarya</taxon>
        <taxon>Ascomycota</taxon>
        <taxon>Pezizomycotina</taxon>
        <taxon>Eurotiomycetes</taxon>
        <taxon>Eurotiomycetidae</taxon>
        <taxon>Eurotiales</taxon>
        <taxon>Aspergillaceae</taxon>
        <taxon>Aspergillus</taxon>
        <taxon>Aspergillus subgen. Circumdati</taxon>
    </lineage>
</organism>
<dbReference type="OrthoDB" id="4505353at2759"/>
<evidence type="ECO:0000313" key="2">
    <source>
        <dbReference type="Proteomes" id="UP000327118"/>
    </source>
</evidence>
<dbReference type="Proteomes" id="UP000327118">
    <property type="component" value="Unassembled WGS sequence"/>
</dbReference>
<sequence>MKVFNFPKTRLAGEVLLRAIILISFIQLSLAGTLKDDTAPDDLLPSQDSTTDDLHNEYRNATFKWLRPRTNNIREWEDNRGVFVRNIFDDFREQVDQRKTKYIGNNNPADNFGHVFLWNHPPNIRFRCGCSTERVKMLETALVDLQSMIQQILPDLQRLKLLLANTVPGAQWTLRDRSIHDFFRRLYRQTAQDERVFQRIEGMWSRINWALTSPDYELDIWCNDVDWRRSIGYRPSRTGNRPTCSDGDELPRFLGSSEGAVGWTHVHMPWIQVNGPPRWCVAGEPHQNAFMVPNPRATEKGDVITICSRAIRFEWKAHLRKVREAPMGGRNKMIGRIERKSLQFVLNICPEADILRLLSISDTLHGPEYPMQERVLFPKLLVGLYVDKCNWGTLECVAAD</sequence>
<dbReference type="AlphaFoldDB" id="A0A5N6ZAF8"/>
<dbReference type="EMBL" id="ML739069">
    <property type="protein sequence ID" value="KAE8354595.1"/>
    <property type="molecule type" value="Genomic_DNA"/>
</dbReference>
<accession>A0A5N6ZAF8</accession>
<reference evidence="2" key="1">
    <citation type="submission" date="2019-04" db="EMBL/GenBank/DDBJ databases">
        <title>Friends and foes A comparative genomics studyof 23 Aspergillus species from section Flavi.</title>
        <authorList>
            <consortium name="DOE Joint Genome Institute"/>
            <person name="Kjaerbolling I."/>
            <person name="Vesth T."/>
            <person name="Frisvad J.C."/>
            <person name="Nybo J.L."/>
            <person name="Theobald S."/>
            <person name="Kildgaard S."/>
            <person name="Isbrandt T."/>
            <person name="Kuo A."/>
            <person name="Sato A."/>
            <person name="Lyhne E.K."/>
            <person name="Kogle M.E."/>
            <person name="Wiebenga A."/>
            <person name="Kun R.S."/>
            <person name="Lubbers R.J."/>
            <person name="Makela M.R."/>
            <person name="Barry K."/>
            <person name="Chovatia M."/>
            <person name="Clum A."/>
            <person name="Daum C."/>
            <person name="Haridas S."/>
            <person name="He G."/>
            <person name="LaButti K."/>
            <person name="Lipzen A."/>
            <person name="Mondo S."/>
            <person name="Riley R."/>
            <person name="Salamov A."/>
            <person name="Simmons B.A."/>
            <person name="Magnuson J.K."/>
            <person name="Henrissat B."/>
            <person name="Mortensen U.H."/>
            <person name="Larsen T.O."/>
            <person name="Devries R.P."/>
            <person name="Grigoriev I.V."/>
            <person name="Machida M."/>
            <person name="Baker S.E."/>
            <person name="Andersen M.R."/>
        </authorList>
    </citation>
    <scope>NUCLEOTIDE SEQUENCE [LARGE SCALE GENOMIC DNA]</scope>
    <source>
        <strain evidence="2">CBS 553.77</strain>
    </source>
</reference>